<organism evidence="1 2">
    <name type="scientific">Peronosclerospora sorghi</name>
    <dbReference type="NCBI Taxonomy" id="230839"/>
    <lineage>
        <taxon>Eukaryota</taxon>
        <taxon>Sar</taxon>
        <taxon>Stramenopiles</taxon>
        <taxon>Oomycota</taxon>
        <taxon>Peronosporomycetes</taxon>
        <taxon>Peronosporales</taxon>
        <taxon>Peronosporaceae</taxon>
        <taxon>Peronosclerospora</taxon>
    </lineage>
</organism>
<proteinExistence type="predicted"/>
<sequence>MPQNMEFVGSSGLKYSQYTWLTLDDDFDLTHNSKVLSKPDGQDQVMQLPLTTPSNDQARPMDISLDDAAITVDSQMMLSPTVMSSHDNNNTMSQDHTLVRAD</sequence>
<dbReference type="EMBL" id="CM047587">
    <property type="protein sequence ID" value="KAI9906309.1"/>
    <property type="molecule type" value="Genomic_DNA"/>
</dbReference>
<keyword evidence="2" id="KW-1185">Reference proteome</keyword>
<protein>
    <submittedName>
        <fullName evidence="1">Uncharacterized protein</fullName>
    </submittedName>
</protein>
<comment type="caution">
    <text evidence="1">The sequence shown here is derived from an EMBL/GenBank/DDBJ whole genome shotgun (WGS) entry which is preliminary data.</text>
</comment>
<dbReference type="Proteomes" id="UP001163321">
    <property type="component" value="Chromosome 8"/>
</dbReference>
<evidence type="ECO:0000313" key="2">
    <source>
        <dbReference type="Proteomes" id="UP001163321"/>
    </source>
</evidence>
<evidence type="ECO:0000313" key="1">
    <source>
        <dbReference type="EMBL" id="KAI9906309.1"/>
    </source>
</evidence>
<accession>A0ACC0VIN8</accession>
<gene>
    <name evidence="1" type="ORF">PsorP6_016545</name>
</gene>
<reference evidence="1 2" key="1">
    <citation type="journal article" date="2022" name="bioRxiv">
        <title>The genome of the oomycete Peronosclerospora sorghi, a cosmopolitan pathogen of maize and sorghum, is inflated with dispersed pseudogenes.</title>
        <authorList>
            <person name="Fletcher K."/>
            <person name="Martin F."/>
            <person name="Isakeit T."/>
            <person name="Cavanaugh K."/>
            <person name="Magill C."/>
            <person name="Michelmore R."/>
        </authorList>
    </citation>
    <scope>NUCLEOTIDE SEQUENCE [LARGE SCALE GENOMIC DNA]</scope>
    <source>
        <strain evidence="1">P6</strain>
    </source>
</reference>
<name>A0ACC0VIN8_9STRA</name>